<dbReference type="Pfam" id="PF00083">
    <property type="entry name" value="Sugar_tr"/>
    <property type="match status" value="2"/>
</dbReference>
<dbReference type="GO" id="GO:0005886">
    <property type="term" value="C:plasma membrane"/>
    <property type="evidence" value="ECO:0007669"/>
    <property type="project" value="TreeGrafter"/>
</dbReference>
<dbReference type="InterPro" id="IPR020846">
    <property type="entry name" value="MFS_dom"/>
</dbReference>
<feature type="transmembrane region" description="Helical" evidence="6">
    <location>
        <begin position="87"/>
        <end position="105"/>
    </location>
</feature>
<feature type="transmembrane region" description="Helical" evidence="6">
    <location>
        <begin position="423"/>
        <end position="441"/>
    </location>
</feature>
<feature type="transmembrane region" description="Helical" evidence="6">
    <location>
        <begin position="351"/>
        <end position="372"/>
    </location>
</feature>
<keyword evidence="2" id="KW-0813">Transport</keyword>
<evidence type="ECO:0000259" key="8">
    <source>
        <dbReference type="PROSITE" id="PS50850"/>
    </source>
</evidence>
<keyword evidence="7" id="KW-0732">Signal</keyword>
<organism evidence="9 10">
    <name type="scientific">Hypsizygus marmoreus</name>
    <name type="common">White beech mushroom</name>
    <name type="synonym">Agaricus marmoreus</name>
    <dbReference type="NCBI Taxonomy" id="39966"/>
    <lineage>
        <taxon>Eukaryota</taxon>
        <taxon>Fungi</taxon>
        <taxon>Dikarya</taxon>
        <taxon>Basidiomycota</taxon>
        <taxon>Agaricomycotina</taxon>
        <taxon>Agaricomycetes</taxon>
        <taxon>Agaricomycetidae</taxon>
        <taxon>Agaricales</taxon>
        <taxon>Tricholomatineae</taxon>
        <taxon>Lyophyllaceae</taxon>
        <taxon>Hypsizygus</taxon>
    </lineage>
</organism>
<feature type="transmembrane region" description="Helical" evidence="6">
    <location>
        <begin position="283"/>
        <end position="308"/>
    </location>
</feature>
<feature type="chain" id="PRO_5017075060" description="Major facilitator superfamily (MFS) profile domain-containing protein" evidence="7">
    <location>
        <begin position="29"/>
        <end position="503"/>
    </location>
</feature>
<dbReference type="InParanoid" id="A0A369J895"/>
<feature type="transmembrane region" description="Helical" evidence="6">
    <location>
        <begin position="52"/>
        <end position="75"/>
    </location>
</feature>
<evidence type="ECO:0000256" key="5">
    <source>
        <dbReference type="ARBA" id="ARBA00023136"/>
    </source>
</evidence>
<feature type="transmembrane region" description="Helical" evidence="6">
    <location>
        <begin position="155"/>
        <end position="183"/>
    </location>
</feature>
<feature type="signal peptide" evidence="7">
    <location>
        <begin position="1"/>
        <end position="28"/>
    </location>
</feature>
<feature type="domain" description="Major facilitator superfamily (MFS) profile" evidence="8">
    <location>
        <begin position="14"/>
        <end position="445"/>
    </location>
</feature>
<evidence type="ECO:0000313" key="10">
    <source>
        <dbReference type="Proteomes" id="UP000076154"/>
    </source>
</evidence>
<proteinExistence type="predicted"/>
<dbReference type="SUPFAM" id="SSF103473">
    <property type="entry name" value="MFS general substrate transporter"/>
    <property type="match status" value="1"/>
</dbReference>
<dbReference type="OrthoDB" id="2261376at2759"/>
<comment type="caution">
    <text evidence="9">The sequence shown here is derived from an EMBL/GenBank/DDBJ whole genome shotgun (WGS) entry which is preliminary data.</text>
</comment>
<dbReference type="InterPro" id="IPR005828">
    <property type="entry name" value="MFS_sugar_transport-like"/>
</dbReference>
<feature type="transmembrane region" description="Helical" evidence="6">
    <location>
        <begin position="384"/>
        <end position="403"/>
    </location>
</feature>
<evidence type="ECO:0000256" key="6">
    <source>
        <dbReference type="SAM" id="Phobius"/>
    </source>
</evidence>
<feature type="transmembrane region" description="Helical" evidence="6">
    <location>
        <begin position="320"/>
        <end position="339"/>
    </location>
</feature>
<evidence type="ECO:0000256" key="3">
    <source>
        <dbReference type="ARBA" id="ARBA00022692"/>
    </source>
</evidence>
<evidence type="ECO:0000256" key="4">
    <source>
        <dbReference type="ARBA" id="ARBA00022989"/>
    </source>
</evidence>
<evidence type="ECO:0000256" key="7">
    <source>
        <dbReference type="SAM" id="SignalP"/>
    </source>
</evidence>
<keyword evidence="10" id="KW-1185">Reference proteome</keyword>
<dbReference type="STRING" id="39966.A0A369J895"/>
<dbReference type="FunFam" id="1.20.1250.20:FF:000140">
    <property type="entry name" value="Putative MFS phospholipid transporter"/>
    <property type="match status" value="1"/>
</dbReference>
<dbReference type="EMBL" id="LUEZ02000143">
    <property type="protein sequence ID" value="RDB15674.1"/>
    <property type="molecule type" value="Genomic_DNA"/>
</dbReference>
<dbReference type="PANTHER" id="PTHR23508">
    <property type="entry name" value="CARBOXYLIC ACID TRANSPORTER PROTEIN HOMOLOG"/>
    <property type="match status" value="1"/>
</dbReference>
<dbReference type="AlphaFoldDB" id="A0A369J895"/>
<keyword evidence="5 6" id="KW-0472">Membrane</keyword>
<feature type="transmembrane region" description="Helical" evidence="6">
    <location>
        <begin position="189"/>
        <end position="210"/>
    </location>
</feature>
<sequence length="503" mass="53916">MTGSLKTRIKSVSLIFACGTALFSDGYANGIIGSVNTLLTRTYGKEALARHNYSTVVNSLGFAGTVVGMLLFGYLSDKVGRKFGMMSAAGIVVVFSCLSAASSGANGSVGGLLSMLSAMRFFLGIGVGAEYPCGSVSASEQSEEPGINRRAWHRWLGLSTIVMLVFGFSIAAFIPLVLYWIFGPNHLPVIWRLSLGLGAVPALAVFLWRLNMDEPVRYKKDSMRNARIPYNLVFRRYGGQLAAISIIWFLFDIIIELTAMLNDVFGIYSSTVLNNITGGSTDLAIIFGWNVVINLLYVPGALLGAFVVDYLGPKNTLASISIIGLVLQAIVGCFMSGFYSQLTKHIAAFSLLYGLFLSFGEFGAGLCTFILASKACPTAIRGQFFGAAAASGKVGAFIGIWIFPPIIKAFGGSESLRGNTGPFWIGSGLALLNAVIALCFIHPLTANGIIQEDQKFREYLEAHGYDTSQMGLADNHDLLTIVDHDSAVQDKKGDLEEDNGLVI</sequence>
<dbReference type="FunCoup" id="A0A369J895">
    <property type="interactions" value="30"/>
</dbReference>
<evidence type="ECO:0000256" key="1">
    <source>
        <dbReference type="ARBA" id="ARBA00004141"/>
    </source>
</evidence>
<dbReference type="InterPro" id="IPR036259">
    <property type="entry name" value="MFS_trans_sf"/>
</dbReference>
<evidence type="ECO:0000313" key="9">
    <source>
        <dbReference type="EMBL" id="RDB15674.1"/>
    </source>
</evidence>
<gene>
    <name evidence="9" type="ORF">Hypma_003936</name>
</gene>
<evidence type="ECO:0000256" key="2">
    <source>
        <dbReference type="ARBA" id="ARBA00022448"/>
    </source>
</evidence>
<keyword evidence="3 6" id="KW-0812">Transmembrane</keyword>
<dbReference type="Gene3D" id="1.20.1250.20">
    <property type="entry name" value="MFS general substrate transporter like domains"/>
    <property type="match status" value="1"/>
</dbReference>
<dbReference type="PANTHER" id="PTHR23508:SF10">
    <property type="entry name" value="CARBOXYLIC ACID TRANSPORTER PROTEIN HOMOLOG"/>
    <property type="match status" value="1"/>
</dbReference>
<reference evidence="9" key="1">
    <citation type="submission" date="2018-04" db="EMBL/GenBank/DDBJ databases">
        <title>Whole genome sequencing of Hypsizygus marmoreus.</title>
        <authorList>
            <person name="Choi I.-G."/>
            <person name="Min B."/>
            <person name="Kim J.-G."/>
            <person name="Kim S."/>
            <person name="Oh Y.-L."/>
            <person name="Kong W.-S."/>
            <person name="Park H."/>
            <person name="Jeong J."/>
            <person name="Song E.-S."/>
        </authorList>
    </citation>
    <scope>NUCLEOTIDE SEQUENCE [LARGE SCALE GENOMIC DNA]</scope>
    <source>
        <strain evidence="9">51987-8</strain>
    </source>
</reference>
<dbReference type="Proteomes" id="UP000076154">
    <property type="component" value="Unassembled WGS sequence"/>
</dbReference>
<dbReference type="GO" id="GO:0046943">
    <property type="term" value="F:carboxylic acid transmembrane transporter activity"/>
    <property type="evidence" value="ECO:0007669"/>
    <property type="project" value="TreeGrafter"/>
</dbReference>
<dbReference type="PROSITE" id="PS50850">
    <property type="entry name" value="MFS"/>
    <property type="match status" value="1"/>
</dbReference>
<accession>A0A369J895</accession>
<protein>
    <recommendedName>
        <fullName evidence="8">Major facilitator superfamily (MFS) profile domain-containing protein</fullName>
    </recommendedName>
</protein>
<feature type="transmembrane region" description="Helical" evidence="6">
    <location>
        <begin position="241"/>
        <end position="261"/>
    </location>
</feature>
<comment type="subcellular location">
    <subcellularLocation>
        <location evidence="1">Membrane</location>
        <topology evidence="1">Multi-pass membrane protein</topology>
    </subcellularLocation>
</comment>
<keyword evidence="4 6" id="KW-1133">Transmembrane helix</keyword>
<name>A0A369J895_HYPMA</name>